<protein>
    <submittedName>
        <fullName evidence="1">Uncharacterized protein</fullName>
    </submittedName>
</protein>
<dbReference type="AlphaFoldDB" id="W9KLZ3"/>
<gene>
    <name evidence="1" type="ORF">FOZG_07234</name>
</gene>
<organism evidence="1">
    <name type="scientific">Fusarium oxysporum Fo47</name>
    <dbReference type="NCBI Taxonomy" id="660027"/>
    <lineage>
        <taxon>Eukaryota</taxon>
        <taxon>Fungi</taxon>
        <taxon>Dikarya</taxon>
        <taxon>Ascomycota</taxon>
        <taxon>Pezizomycotina</taxon>
        <taxon>Sordariomycetes</taxon>
        <taxon>Hypocreomycetidae</taxon>
        <taxon>Hypocreales</taxon>
        <taxon>Nectriaceae</taxon>
        <taxon>Fusarium</taxon>
        <taxon>Fusarium oxysporum species complex</taxon>
    </lineage>
</organism>
<dbReference type="VEuPathDB" id="FungiDB:FOZG_07234"/>
<accession>W9KLZ3</accession>
<reference evidence="1" key="1">
    <citation type="submission" date="2011-06" db="EMBL/GenBank/DDBJ databases">
        <title>The Genome Sequence of Fusarium oxysporum Fo47.</title>
        <authorList>
            <consortium name="The Broad Institute Genome Sequencing Platform"/>
            <person name="Ma L.-J."/>
            <person name="Gale L.R."/>
            <person name="Schwartz D.C."/>
            <person name="Zhou S."/>
            <person name="Corby-Kistler H."/>
            <person name="Young S.K."/>
            <person name="Zeng Q."/>
            <person name="Gargeya S."/>
            <person name="Fitzgerald M."/>
            <person name="Haas B."/>
            <person name="Abouelleil A."/>
            <person name="Alvarado L."/>
            <person name="Arachchi H.M."/>
            <person name="Berlin A."/>
            <person name="Brown A."/>
            <person name="Chapman S.B."/>
            <person name="Chen Z."/>
            <person name="Dunbar C."/>
            <person name="Freedman E."/>
            <person name="Gearin G."/>
            <person name="Gellesch M."/>
            <person name="Goldberg J."/>
            <person name="Griggs A."/>
            <person name="Gujja S."/>
            <person name="Heiman D."/>
            <person name="Howarth C."/>
            <person name="Larson L."/>
            <person name="Lui A."/>
            <person name="MacDonald P.J.P."/>
            <person name="Mehta T."/>
            <person name="Montmayeur A."/>
            <person name="Murphy C."/>
            <person name="Neiman D."/>
            <person name="Pearson M."/>
            <person name="Priest M."/>
            <person name="Roberts A."/>
            <person name="Saif S."/>
            <person name="Shea T."/>
            <person name="Shenoy N."/>
            <person name="Sisk P."/>
            <person name="Stolte C."/>
            <person name="Sykes S."/>
            <person name="Wortman J."/>
            <person name="Nusbaum C."/>
            <person name="Birren B."/>
        </authorList>
    </citation>
    <scope>NUCLEOTIDE SEQUENCE [LARGE SCALE GENOMIC DNA]</scope>
    <source>
        <strain evidence="1">Fo47</strain>
    </source>
</reference>
<evidence type="ECO:0000313" key="1">
    <source>
        <dbReference type="EMBL" id="EWZ42223.1"/>
    </source>
</evidence>
<dbReference type="EMBL" id="JH717899">
    <property type="protein sequence ID" value="EWZ42223.1"/>
    <property type="molecule type" value="Genomic_DNA"/>
</dbReference>
<dbReference type="Proteomes" id="UP000030766">
    <property type="component" value="Unassembled WGS sequence"/>
</dbReference>
<name>W9KLZ3_FUSOX</name>
<sequence length="102" mass="11181">MEKRTLSGRIVYGAETMMRIAAESSSSSMTHSLMFHLRSGVGEPGKFYWLGFSSTSFEAVVGDRDTSVMELCMRLVDCAVVYSVVLLLLLCHTVGKHPAISC</sequence>
<dbReference type="HOGENOM" id="CLU_2277625_0_0_1"/>
<reference evidence="1" key="2">
    <citation type="submission" date="2012-06" db="EMBL/GenBank/DDBJ databases">
        <title>Annotation of the Genome Sequence of Fusarium oxysporum Fo47.</title>
        <authorList>
            <consortium name="The Broad Institute Genomics Platform"/>
            <person name="Ma L.-J."/>
            <person name="Corby-Kistler H."/>
            <person name="Broz K."/>
            <person name="Gale L.R."/>
            <person name="Jonkers W."/>
            <person name="O'Donnell K."/>
            <person name="Ploetz R."/>
            <person name="Steinberg C."/>
            <person name="Schwartz D.C."/>
            <person name="VanEtten H."/>
            <person name="Zhou S."/>
            <person name="Young S.K."/>
            <person name="Zeng Q."/>
            <person name="Gargeya S."/>
            <person name="Fitzgerald M."/>
            <person name="Abouelleil A."/>
            <person name="Alvarado L."/>
            <person name="Chapman S.B."/>
            <person name="Gainer-Dewar J."/>
            <person name="Goldberg J."/>
            <person name="Griggs A."/>
            <person name="Gujja S."/>
            <person name="Hansen M."/>
            <person name="Howarth C."/>
            <person name="Imamovic A."/>
            <person name="Ireland A."/>
            <person name="Larimer J."/>
            <person name="McCowan C."/>
            <person name="Murphy C."/>
            <person name="Pearson M."/>
            <person name="Poon T.W."/>
            <person name="Priest M."/>
            <person name="Roberts A."/>
            <person name="Saif S."/>
            <person name="Shea T."/>
            <person name="Sykes S."/>
            <person name="Wortman J."/>
            <person name="Nusbaum C."/>
            <person name="Birren B."/>
        </authorList>
    </citation>
    <scope>NUCLEOTIDE SEQUENCE</scope>
    <source>
        <strain evidence="1">Fo47</strain>
    </source>
</reference>
<proteinExistence type="predicted"/>